<evidence type="ECO:0000313" key="1">
    <source>
        <dbReference type="EMBL" id="ETT84156.1"/>
    </source>
</evidence>
<name>W4EWE7_9BACL</name>
<protein>
    <submittedName>
        <fullName evidence="1">Uncharacterized protein</fullName>
    </submittedName>
</protein>
<dbReference type="EMBL" id="ASQA01000028">
    <property type="protein sequence ID" value="ETT84156.1"/>
    <property type="molecule type" value="Genomic_DNA"/>
</dbReference>
<dbReference type="AlphaFoldDB" id="W4EWE7"/>
<reference evidence="1 2" key="1">
    <citation type="journal article" date="2014" name="BMC Genomics">
        <title>Genomic comparison of sporeforming bacilli isolated from milk.</title>
        <authorList>
            <person name="Moreno Switt A.I."/>
            <person name="Andrus A.D."/>
            <person name="Ranieri M.L."/>
            <person name="Orsi R.H."/>
            <person name="Ivy R."/>
            <person name="den Bakker H.C."/>
            <person name="Martin N.H."/>
            <person name="Wiedmann M."/>
            <person name="Boor K.J."/>
        </authorList>
    </citation>
    <scope>NUCLEOTIDE SEQUENCE [LARGE SCALE GENOMIC DNA]</scope>
    <source>
        <strain evidence="1 2">FSL R5-213</strain>
    </source>
</reference>
<dbReference type="Proteomes" id="UP000019062">
    <property type="component" value="Unassembled WGS sequence"/>
</dbReference>
<evidence type="ECO:0000313" key="2">
    <source>
        <dbReference type="Proteomes" id="UP000019062"/>
    </source>
</evidence>
<dbReference type="RefSeq" id="WP_038185403.1">
    <property type="nucleotide sequence ID" value="NZ_ASQA01000028.1"/>
</dbReference>
<organism evidence="1 2">
    <name type="scientific">Viridibacillus arenosi FSL R5-213</name>
    <dbReference type="NCBI Taxonomy" id="1227360"/>
    <lineage>
        <taxon>Bacteria</taxon>
        <taxon>Bacillati</taxon>
        <taxon>Bacillota</taxon>
        <taxon>Bacilli</taxon>
        <taxon>Bacillales</taxon>
        <taxon>Caryophanaceae</taxon>
        <taxon>Viridibacillus</taxon>
    </lineage>
</organism>
<comment type="caution">
    <text evidence="1">The sequence shown here is derived from an EMBL/GenBank/DDBJ whole genome shotgun (WGS) entry which is preliminary data.</text>
</comment>
<proteinExistence type="predicted"/>
<sequence>MIIYALRSKRILNGLAPHFVRDVRIDNVLYVGHKDNHVGHSPTGLSYSRIKTRVTEQTFTAINTIAYGLDVRPARVAALLTFEALHDVTFVDTYIKKYLEDNLNDYQILELKKIIDYIRRDFDTDVGWASLLSFVIDEVKEPLTTLKEKVNTFVIKSWQDK</sequence>
<keyword evidence="2" id="KW-1185">Reference proteome</keyword>
<accession>W4EWE7</accession>
<gene>
    <name evidence="1" type="ORF">C176_12348</name>
</gene>